<gene>
    <name evidence="3" type="ORF">IW261DRAFT_1667943</name>
</gene>
<dbReference type="Pfam" id="PF00656">
    <property type="entry name" value="Peptidase_C14"/>
    <property type="match status" value="1"/>
</dbReference>
<name>A0AA39PJX3_9AGAR</name>
<comment type="caution">
    <text evidence="3">The sequence shown here is derived from an EMBL/GenBank/DDBJ whole genome shotgun (WGS) entry which is preliminary data.</text>
</comment>
<keyword evidence="4" id="KW-1185">Reference proteome</keyword>
<evidence type="ECO:0000313" key="4">
    <source>
        <dbReference type="Proteomes" id="UP001175227"/>
    </source>
</evidence>
<dbReference type="GO" id="GO:0006508">
    <property type="term" value="P:proteolysis"/>
    <property type="evidence" value="ECO:0007669"/>
    <property type="project" value="InterPro"/>
</dbReference>
<dbReference type="GO" id="GO:0004197">
    <property type="term" value="F:cysteine-type endopeptidase activity"/>
    <property type="evidence" value="ECO:0007669"/>
    <property type="project" value="InterPro"/>
</dbReference>
<reference evidence="3" key="1">
    <citation type="submission" date="2023-06" db="EMBL/GenBank/DDBJ databases">
        <authorList>
            <consortium name="Lawrence Berkeley National Laboratory"/>
            <person name="Ahrendt S."/>
            <person name="Sahu N."/>
            <person name="Indic B."/>
            <person name="Wong-Bajracharya J."/>
            <person name="Merenyi Z."/>
            <person name="Ke H.-M."/>
            <person name="Monk M."/>
            <person name="Kocsube S."/>
            <person name="Drula E."/>
            <person name="Lipzen A."/>
            <person name="Balint B."/>
            <person name="Henrissat B."/>
            <person name="Andreopoulos B."/>
            <person name="Martin F.M."/>
            <person name="Harder C.B."/>
            <person name="Rigling D."/>
            <person name="Ford K.L."/>
            <person name="Foster G.D."/>
            <person name="Pangilinan J."/>
            <person name="Papanicolaou A."/>
            <person name="Barry K."/>
            <person name="LaButti K."/>
            <person name="Viragh M."/>
            <person name="Koriabine M."/>
            <person name="Yan M."/>
            <person name="Riley R."/>
            <person name="Champramary S."/>
            <person name="Plett K.L."/>
            <person name="Tsai I.J."/>
            <person name="Slot J."/>
            <person name="Sipos G."/>
            <person name="Plett J."/>
            <person name="Nagy L.G."/>
            <person name="Grigoriev I.V."/>
        </authorList>
    </citation>
    <scope>NUCLEOTIDE SEQUENCE</scope>
    <source>
        <strain evidence="3">ICMP 16352</strain>
    </source>
</reference>
<evidence type="ECO:0000259" key="2">
    <source>
        <dbReference type="Pfam" id="PF00656"/>
    </source>
</evidence>
<protein>
    <submittedName>
        <fullName evidence="3">Caspase domain-containing protein</fullName>
    </submittedName>
</protein>
<dbReference type="EMBL" id="JAUEPR010000005">
    <property type="protein sequence ID" value="KAK0484553.1"/>
    <property type="molecule type" value="Genomic_DNA"/>
</dbReference>
<dbReference type="InterPro" id="IPR050452">
    <property type="entry name" value="Metacaspase"/>
</dbReference>
<dbReference type="Proteomes" id="UP001175227">
    <property type="component" value="Unassembled WGS sequence"/>
</dbReference>
<dbReference type="Gene3D" id="3.40.50.1460">
    <property type="match status" value="1"/>
</dbReference>
<feature type="domain" description="Peptidase C14 caspase" evidence="2">
    <location>
        <begin position="82"/>
        <end position="347"/>
    </location>
</feature>
<proteinExistence type="inferred from homology"/>
<dbReference type="GO" id="GO:0005737">
    <property type="term" value="C:cytoplasm"/>
    <property type="evidence" value="ECO:0007669"/>
    <property type="project" value="TreeGrafter"/>
</dbReference>
<dbReference type="AlphaFoldDB" id="A0AA39PJX3"/>
<evidence type="ECO:0000313" key="3">
    <source>
        <dbReference type="EMBL" id="KAK0484553.1"/>
    </source>
</evidence>
<dbReference type="PANTHER" id="PTHR48104">
    <property type="entry name" value="METACASPASE-4"/>
    <property type="match status" value="1"/>
</dbReference>
<dbReference type="PANTHER" id="PTHR48104:SF30">
    <property type="entry name" value="METACASPASE-1"/>
    <property type="match status" value="1"/>
</dbReference>
<organism evidence="3 4">
    <name type="scientific">Armillaria novae-zelandiae</name>
    <dbReference type="NCBI Taxonomy" id="153914"/>
    <lineage>
        <taxon>Eukaryota</taxon>
        <taxon>Fungi</taxon>
        <taxon>Dikarya</taxon>
        <taxon>Basidiomycota</taxon>
        <taxon>Agaricomycotina</taxon>
        <taxon>Agaricomycetes</taxon>
        <taxon>Agaricomycetidae</taxon>
        <taxon>Agaricales</taxon>
        <taxon>Marasmiineae</taxon>
        <taxon>Physalacriaceae</taxon>
        <taxon>Armillaria</taxon>
    </lineage>
</organism>
<comment type="similarity">
    <text evidence="1">Belongs to the peptidase C14B family.</text>
</comment>
<evidence type="ECO:0000256" key="1">
    <source>
        <dbReference type="ARBA" id="ARBA00009005"/>
    </source>
</evidence>
<accession>A0AA39PJX3</accession>
<sequence>MSLPLIRITQDVSSLREREYDSDILLDANSKARCIGGPTTMSTELNDAHTPRLRREPLRPSHQEATTWVADAPPRPDPSRIWAILIGIDGYASYPLHGCVADALAVKQYLVEDLLVSQERIQSLLGPMNHHDTSPTEISSIPSRENILSVLLSLITNSDIECGDPIIIFFAGHGSRYALSDYDNDEDYDCDDELDDGCSHKFIEALCPIDRNTFDSRGMLIPDISDRELNNILSQISRIKGHRITFILDCCHAGSVTRTLSSMARTAPPLEHTSLKGMLLQAARTPNNLPGHQSISGEDWVPDMNSHVIIAACRENEVAKGRRAKGTKVWRGVFTSSLIETLKTGALGEGATYVDLIKALPQLRYQTPIVAGEHINTCLWYQH</sequence>
<dbReference type="InterPro" id="IPR011600">
    <property type="entry name" value="Pept_C14_caspase"/>
</dbReference>